<reference evidence="3 4" key="1">
    <citation type="journal article" date="2015" name="Genome Announc.">
        <title>Draft Genome of the Euendolithic (true boring) Cyanobacterium Mastigocoleus testarum strain BC008.</title>
        <authorList>
            <person name="Guida B.S."/>
            <person name="Garcia-Pichel F."/>
        </authorList>
    </citation>
    <scope>NUCLEOTIDE SEQUENCE [LARGE SCALE GENOMIC DNA]</scope>
    <source>
        <strain evidence="3 4">BC008</strain>
    </source>
</reference>
<accession>A0A0V7ZVB8</accession>
<dbReference type="Proteomes" id="UP000053372">
    <property type="component" value="Unassembled WGS sequence"/>
</dbReference>
<feature type="transmembrane region" description="Helical" evidence="2">
    <location>
        <begin position="21"/>
        <end position="40"/>
    </location>
</feature>
<comment type="caution">
    <text evidence="3">The sequence shown here is derived from an EMBL/GenBank/DDBJ whole genome shotgun (WGS) entry which is preliminary data.</text>
</comment>
<dbReference type="InterPro" id="IPR031975">
    <property type="entry name" value="Pilin_GH"/>
</dbReference>
<protein>
    <recommendedName>
        <fullName evidence="5">General secretion pathway protein GspH</fullName>
    </recommendedName>
</protein>
<evidence type="ECO:0000313" key="4">
    <source>
        <dbReference type="Proteomes" id="UP000053372"/>
    </source>
</evidence>
<dbReference type="OrthoDB" id="467711at2"/>
<keyword evidence="2" id="KW-0472">Membrane</keyword>
<evidence type="ECO:0000256" key="1">
    <source>
        <dbReference type="SAM" id="MobiDB-lite"/>
    </source>
</evidence>
<organism evidence="3 4">
    <name type="scientific">Mastigocoleus testarum BC008</name>
    <dbReference type="NCBI Taxonomy" id="371196"/>
    <lineage>
        <taxon>Bacteria</taxon>
        <taxon>Bacillati</taxon>
        <taxon>Cyanobacteriota</taxon>
        <taxon>Cyanophyceae</taxon>
        <taxon>Nostocales</taxon>
        <taxon>Hapalosiphonaceae</taxon>
        <taxon>Mastigocoleus</taxon>
    </lineage>
</organism>
<gene>
    <name evidence="3" type="ORF">BC008_33525</name>
</gene>
<dbReference type="Pfam" id="PF16734">
    <property type="entry name" value="Pilin_GH"/>
    <property type="match status" value="1"/>
</dbReference>
<feature type="compositionally biased region" description="Polar residues" evidence="1">
    <location>
        <begin position="169"/>
        <end position="181"/>
    </location>
</feature>
<feature type="region of interest" description="Disordered" evidence="1">
    <location>
        <begin position="160"/>
        <end position="181"/>
    </location>
</feature>
<sequence length="181" mass="20373">MKNQYKSFFFAVLKKQYSSPRFYLTTLLIPVVLGSLWILGNSSSKTCACVPMFKEAQTYLGVMNRAQQALYLEKKLFASSLNELNNLQKLDLISETGHYRYSIQPTKLGTFHYAIPIKKAGRKLPYHTSYIAGVFVSQDSDKRSKTSTIICEVNTPDSHPLPQPKLKNNVPTCPTGTSLVK</sequence>
<evidence type="ECO:0000313" key="3">
    <source>
        <dbReference type="EMBL" id="KST68576.1"/>
    </source>
</evidence>
<keyword evidence="2" id="KW-1133">Transmembrane helix</keyword>
<evidence type="ECO:0000256" key="2">
    <source>
        <dbReference type="SAM" id="Phobius"/>
    </source>
</evidence>
<evidence type="ECO:0008006" key="5">
    <source>
        <dbReference type="Google" id="ProtNLM"/>
    </source>
</evidence>
<dbReference type="EMBL" id="LMTZ01000055">
    <property type="protein sequence ID" value="KST68576.1"/>
    <property type="molecule type" value="Genomic_DNA"/>
</dbReference>
<keyword evidence="2" id="KW-0812">Transmembrane</keyword>
<dbReference type="AlphaFoldDB" id="A0A0V7ZVB8"/>
<proteinExistence type="predicted"/>
<name>A0A0V7ZVB8_9CYAN</name>
<dbReference type="RefSeq" id="WP_058183476.1">
    <property type="nucleotide sequence ID" value="NZ_LMTZ01000055.1"/>
</dbReference>
<keyword evidence="4" id="KW-1185">Reference proteome</keyword>